<dbReference type="InterPro" id="IPR001680">
    <property type="entry name" value="WD40_rpt"/>
</dbReference>
<dbReference type="InterPro" id="IPR015943">
    <property type="entry name" value="WD40/YVTN_repeat-like_dom_sf"/>
</dbReference>
<dbReference type="PROSITE" id="PS50294">
    <property type="entry name" value="WD_REPEATS_REGION"/>
    <property type="match status" value="2"/>
</dbReference>
<organism evidence="6 9">
    <name type="scientific">Peronospora belbahrii</name>
    <dbReference type="NCBI Taxonomy" id="622444"/>
    <lineage>
        <taxon>Eukaryota</taxon>
        <taxon>Sar</taxon>
        <taxon>Stramenopiles</taxon>
        <taxon>Oomycota</taxon>
        <taxon>Peronosporomycetes</taxon>
        <taxon>Peronosporales</taxon>
        <taxon>Peronosporaceae</taxon>
        <taxon>Peronospora</taxon>
    </lineage>
</organism>
<comment type="caution">
    <text evidence="6">The sequence shown here is derived from an EMBL/GenBank/DDBJ whole genome shotgun (WGS) entry which is preliminary data.</text>
</comment>
<dbReference type="SUPFAM" id="SSF49879">
    <property type="entry name" value="SMAD/FHA domain"/>
    <property type="match status" value="1"/>
</dbReference>
<feature type="compositionally biased region" description="Basic and acidic residues" evidence="4">
    <location>
        <begin position="123"/>
        <end position="135"/>
    </location>
</feature>
<dbReference type="GO" id="GO:0005634">
    <property type="term" value="C:nucleus"/>
    <property type="evidence" value="ECO:0007669"/>
    <property type="project" value="TreeGrafter"/>
</dbReference>
<feature type="region of interest" description="Disordered" evidence="4">
    <location>
        <begin position="151"/>
        <end position="181"/>
    </location>
</feature>
<dbReference type="PANTHER" id="PTHR16017">
    <property type="entry name" value="GASTRULATION DEFECTIVE PROTEIN 1-RELATED"/>
    <property type="match status" value="1"/>
</dbReference>
<feature type="domain" description="FHA" evidence="5">
    <location>
        <begin position="41"/>
        <end position="92"/>
    </location>
</feature>
<dbReference type="FunFam" id="2.130.10.10:FF:001319">
    <property type="entry name" value="Gastrulation defective protein 1"/>
    <property type="match status" value="1"/>
</dbReference>
<evidence type="ECO:0000259" key="5">
    <source>
        <dbReference type="PROSITE" id="PS50006"/>
    </source>
</evidence>
<sequence>MPFQVPKWAISPIDSNRYAKLQVYKDNKAMDQLAIGLQSCYVLGRSKEQSDIWLQHSSISRQHAVILHNENAHLCLMDLGSAQGTFLNGKEIAPNEPQELQEGDQITFGSSTRTYVFQNARKEEEHAQKEIKHIEGTNVDPELQRMMREMQSFGDQTSRKQKKDEKRATEANDDKVEERKSRRAEIAAMTAEMMQAPAQIVRTTVDAEEEQARDNGVDRGNLAESESDDDDNNGENDVALRYRLPMSREVVLESHTKGLNCIAVDAPGARVATGSTDYHVKLWDFAGMARHVRPFRDVEVEDGHPLVALSYSPSGDRLLVVSGSSQPKVFTREGVEEMQFAKGDMYVVDMANTNGHTHTATSGQWHPQVRYQMITSSLDGTVRLWSLGGKQTFNKLINTSVFKFKDRRGRRCGVTTCRFSPDGGLIAGATMDGQLQCIDPRKAYAGAVIAIRDAHADGGGDLGVSSIRFSPDGKFMASRSCSDDTVKIWDLRKAKQSVKDFRNIEGVFGTCNVAFNHNGTAIAAGTCVRKGKGLMGQVLFLDVHTPGLIEPIASIDMKQDESAVCVEWHHGINQVFVGTSSGTCRVFYDPQQSTKGVLLSATKKLKVQGGDSGVRIDGIGKIYTPHALPMYRDDTSGSRKRKYEKVRADPKKSHAPEKPITGPGMGGKISGSTTFTQYFMKSHIKSSFREEDPREAILKYAKEAETDPQFLGGAYKKEKMDPRYQLAKQTLEEEKLAKEEEDRRLLQP</sequence>
<dbReference type="EMBL" id="CAKKTJ010000326">
    <property type="protein sequence ID" value="CAH0480880.1"/>
    <property type="molecule type" value="Genomic_DNA"/>
</dbReference>
<evidence type="ECO:0000313" key="8">
    <source>
        <dbReference type="Proteomes" id="UP001158986"/>
    </source>
</evidence>
<reference evidence="6 8" key="1">
    <citation type="submission" date="2021-11" db="EMBL/GenBank/DDBJ databases">
        <authorList>
            <person name="Islam A."/>
            <person name="Islam S."/>
            <person name="Flora M.S."/>
            <person name="Rahman M."/>
            <person name="Ziaur R.M."/>
            <person name="Epstein J.H."/>
            <person name="Hassan M."/>
            <person name="Klassen M."/>
            <person name="Woodard K."/>
            <person name="Webb A."/>
            <person name="Webby R.J."/>
            <person name="El Zowalaty M.E."/>
        </authorList>
    </citation>
    <scope>NUCLEOTIDE SEQUENCE</scope>
    <source>
        <strain evidence="7">Pbs1</strain>
        <strain evidence="6">Pbs3</strain>
    </source>
</reference>
<evidence type="ECO:0000313" key="6">
    <source>
        <dbReference type="EMBL" id="CAH0480880.1"/>
    </source>
</evidence>
<evidence type="ECO:0000256" key="1">
    <source>
        <dbReference type="ARBA" id="ARBA00022574"/>
    </source>
</evidence>
<protein>
    <recommendedName>
        <fullName evidence="5">FHA domain-containing protein</fullName>
    </recommendedName>
</protein>
<feature type="compositionally biased region" description="Basic and acidic residues" evidence="4">
    <location>
        <begin position="162"/>
        <end position="181"/>
    </location>
</feature>
<evidence type="ECO:0000313" key="9">
    <source>
        <dbReference type="Proteomes" id="UP001160483"/>
    </source>
</evidence>
<dbReference type="InterPro" id="IPR036322">
    <property type="entry name" value="WD40_repeat_dom_sf"/>
</dbReference>
<keyword evidence="2" id="KW-0677">Repeat</keyword>
<evidence type="ECO:0000256" key="4">
    <source>
        <dbReference type="SAM" id="MobiDB-lite"/>
    </source>
</evidence>
<name>A0AAU9L608_9STRA</name>
<dbReference type="SMART" id="SM00240">
    <property type="entry name" value="FHA"/>
    <property type="match status" value="1"/>
</dbReference>
<dbReference type="SMART" id="SM00320">
    <property type="entry name" value="WD40"/>
    <property type="match status" value="6"/>
</dbReference>
<feature type="compositionally biased region" description="Basic and acidic residues" evidence="4">
    <location>
        <begin position="645"/>
        <end position="657"/>
    </location>
</feature>
<feature type="region of interest" description="Disordered" evidence="4">
    <location>
        <begin position="630"/>
        <end position="667"/>
    </location>
</feature>
<feature type="region of interest" description="Disordered" evidence="4">
    <location>
        <begin position="204"/>
        <end position="236"/>
    </location>
</feature>
<feature type="compositionally biased region" description="Acidic residues" evidence="4">
    <location>
        <begin position="225"/>
        <end position="234"/>
    </location>
</feature>
<dbReference type="Pfam" id="PF00400">
    <property type="entry name" value="WD40"/>
    <property type="match status" value="4"/>
</dbReference>
<evidence type="ECO:0000313" key="7">
    <source>
        <dbReference type="EMBL" id="CAH0518798.1"/>
    </source>
</evidence>
<dbReference type="PANTHER" id="PTHR16017:SF0">
    <property type="entry name" value="WD REPEAT-CONTAINING PROTEIN 70"/>
    <property type="match status" value="1"/>
</dbReference>
<dbReference type="GO" id="GO:0035861">
    <property type="term" value="C:site of double-strand break"/>
    <property type="evidence" value="ECO:0007669"/>
    <property type="project" value="TreeGrafter"/>
</dbReference>
<dbReference type="EMBL" id="CAKLCB010000268">
    <property type="protein sequence ID" value="CAH0518798.1"/>
    <property type="molecule type" value="Genomic_DNA"/>
</dbReference>
<keyword evidence="1 3" id="KW-0853">WD repeat</keyword>
<accession>A0AAU9L608</accession>
<dbReference type="InterPro" id="IPR051858">
    <property type="entry name" value="WD_repeat_GAD-1"/>
</dbReference>
<dbReference type="PROSITE" id="PS50006">
    <property type="entry name" value="FHA_DOMAIN"/>
    <property type="match status" value="1"/>
</dbReference>
<dbReference type="Proteomes" id="UP001160483">
    <property type="component" value="Unassembled WGS sequence"/>
</dbReference>
<dbReference type="FunFam" id="2.60.200.20:FF:000019">
    <property type="entry name" value="Nuclear inhibitor of protein phosphatase"/>
    <property type="match status" value="1"/>
</dbReference>
<feature type="repeat" description="WD" evidence="3">
    <location>
        <begin position="353"/>
        <end position="395"/>
    </location>
</feature>
<feature type="region of interest" description="Disordered" evidence="4">
    <location>
        <begin position="123"/>
        <end position="142"/>
    </location>
</feature>
<evidence type="ECO:0000256" key="2">
    <source>
        <dbReference type="ARBA" id="ARBA00022737"/>
    </source>
</evidence>
<keyword evidence="8" id="KW-1185">Reference proteome</keyword>
<dbReference type="Gene3D" id="2.60.200.20">
    <property type="match status" value="1"/>
</dbReference>
<proteinExistence type="predicted"/>
<dbReference type="Pfam" id="PF00498">
    <property type="entry name" value="FHA"/>
    <property type="match status" value="1"/>
</dbReference>
<dbReference type="PROSITE" id="PS50082">
    <property type="entry name" value="WD_REPEATS_2"/>
    <property type="match status" value="2"/>
</dbReference>
<feature type="repeat" description="WD" evidence="3">
    <location>
        <begin position="252"/>
        <end position="284"/>
    </location>
</feature>
<dbReference type="AlphaFoldDB" id="A0AAU9L608"/>
<dbReference type="SUPFAM" id="SSF50978">
    <property type="entry name" value="WD40 repeat-like"/>
    <property type="match status" value="1"/>
</dbReference>
<dbReference type="Proteomes" id="UP001158986">
    <property type="component" value="Unassembled WGS sequence"/>
</dbReference>
<dbReference type="InterPro" id="IPR008984">
    <property type="entry name" value="SMAD_FHA_dom_sf"/>
</dbReference>
<gene>
    <name evidence="7" type="ORF">PBS001_LOCUS5354</name>
    <name evidence="6" type="ORF">PBS003_LOCUS7493</name>
</gene>
<evidence type="ECO:0000256" key="3">
    <source>
        <dbReference type="PROSITE-ProRule" id="PRU00221"/>
    </source>
</evidence>
<dbReference type="Gene3D" id="2.130.10.10">
    <property type="entry name" value="YVTN repeat-like/Quinoprotein amine dehydrogenase"/>
    <property type="match status" value="2"/>
</dbReference>
<dbReference type="InterPro" id="IPR000253">
    <property type="entry name" value="FHA_dom"/>
</dbReference>